<dbReference type="Proteomes" id="UP000276133">
    <property type="component" value="Unassembled WGS sequence"/>
</dbReference>
<feature type="non-terminal residue" evidence="9">
    <location>
        <position position="1"/>
    </location>
</feature>
<evidence type="ECO:0000256" key="7">
    <source>
        <dbReference type="RuleBase" id="RU371123"/>
    </source>
</evidence>
<evidence type="ECO:0000259" key="8">
    <source>
        <dbReference type="PROSITE" id="PS51324"/>
    </source>
</evidence>
<proteinExistence type="predicted"/>
<keyword evidence="7" id="KW-1133">Transmembrane helix</keyword>
<keyword evidence="6" id="KW-1015">Disulfide bond</keyword>
<dbReference type="EMBL" id="REGN01012430">
    <property type="protein sequence ID" value="RMZ95441.1"/>
    <property type="molecule type" value="Genomic_DNA"/>
</dbReference>
<keyword evidence="4 7" id="KW-0274">FAD</keyword>
<dbReference type="EC" id="1.8.3.2" evidence="7"/>
<keyword evidence="10" id="KW-1185">Reference proteome</keyword>
<keyword evidence="7" id="KW-0472">Membrane</keyword>
<dbReference type="OrthoDB" id="59470at2759"/>
<keyword evidence="5 7" id="KW-0560">Oxidoreductase</keyword>
<dbReference type="InterPro" id="IPR039798">
    <property type="entry name" value="Sulfhydryl_oxidase"/>
</dbReference>
<evidence type="ECO:0000256" key="1">
    <source>
        <dbReference type="ARBA" id="ARBA00001974"/>
    </source>
</evidence>
<sequence length="224" mass="26455">STEWAHCKGSTPNYRGFPCSLWTLFHSLTVRQYELEMAKLKPFEQRFNLREVIDSVRFFVKHFFRCSECSKNFKKETYDYLDHLKKPQDAVLYLWKVHNSVNKRLANDITEDPVYPKDQFPSKTLCPDCYDNNNQWIEQRVFDFLVSFYSSKNMLPTIHHYLPEDKIFSGNLAKPRFKGQKAKSILDKFQPSTGLYIGIFFISVFGLMLLFIGIRKSRAIFGSR</sequence>
<evidence type="ECO:0000256" key="2">
    <source>
        <dbReference type="ARBA" id="ARBA00022630"/>
    </source>
</evidence>
<dbReference type="GO" id="GO:0016971">
    <property type="term" value="F:flavin-dependent sulfhydryl oxidase activity"/>
    <property type="evidence" value="ECO:0007669"/>
    <property type="project" value="InterPro"/>
</dbReference>
<dbReference type="PANTHER" id="PTHR22897:SF8">
    <property type="entry name" value="SULFHYDRYL OXIDASE"/>
    <property type="match status" value="1"/>
</dbReference>
<dbReference type="AlphaFoldDB" id="A0A3M7P8M0"/>
<name>A0A3M7P8M0_BRAPC</name>
<evidence type="ECO:0000256" key="5">
    <source>
        <dbReference type="ARBA" id="ARBA00023002"/>
    </source>
</evidence>
<dbReference type="InterPro" id="IPR017905">
    <property type="entry name" value="ERV/ALR_sulphydryl_oxidase"/>
</dbReference>
<protein>
    <recommendedName>
        <fullName evidence="7">Sulfhydryl oxidase</fullName>
        <ecNumber evidence="7">1.8.3.2</ecNumber>
    </recommendedName>
</protein>
<comment type="caution">
    <text evidence="9">The sequence shown here is derived from an EMBL/GenBank/DDBJ whole genome shotgun (WGS) entry which is preliminary data.</text>
</comment>
<evidence type="ECO:0000256" key="4">
    <source>
        <dbReference type="ARBA" id="ARBA00022827"/>
    </source>
</evidence>
<dbReference type="STRING" id="10195.A0A3M7P8M0"/>
<evidence type="ECO:0000256" key="3">
    <source>
        <dbReference type="ARBA" id="ARBA00022729"/>
    </source>
</evidence>
<accession>A0A3M7P8M0</accession>
<dbReference type="Pfam" id="PF04777">
    <property type="entry name" value="Evr1_Alr"/>
    <property type="match status" value="1"/>
</dbReference>
<comment type="catalytic activity">
    <reaction evidence="7">
        <text>2 R'C(R)SH + O2 = R'C(R)S-S(R)CR' + H2O2</text>
        <dbReference type="Rhea" id="RHEA:17357"/>
        <dbReference type="ChEBI" id="CHEBI:15379"/>
        <dbReference type="ChEBI" id="CHEBI:16240"/>
        <dbReference type="ChEBI" id="CHEBI:16520"/>
        <dbReference type="ChEBI" id="CHEBI:17412"/>
        <dbReference type="EC" id="1.8.3.2"/>
    </reaction>
</comment>
<evidence type="ECO:0000313" key="9">
    <source>
        <dbReference type="EMBL" id="RMZ95441.1"/>
    </source>
</evidence>
<dbReference type="InterPro" id="IPR036774">
    <property type="entry name" value="ERV/ALR_sulphydryl_oxid_sf"/>
</dbReference>
<dbReference type="PROSITE" id="PS51324">
    <property type="entry name" value="ERV_ALR"/>
    <property type="match status" value="1"/>
</dbReference>
<gene>
    <name evidence="9" type="ORF">BpHYR1_005672</name>
</gene>
<feature type="transmembrane region" description="Helical" evidence="7">
    <location>
        <begin position="194"/>
        <end position="214"/>
    </location>
</feature>
<evidence type="ECO:0000313" key="10">
    <source>
        <dbReference type="Proteomes" id="UP000276133"/>
    </source>
</evidence>
<keyword evidence="3" id="KW-0732">Signal</keyword>
<dbReference type="SUPFAM" id="SSF69000">
    <property type="entry name" value="FAD-dependent thiol oxidase"/>
    <property type="match status" value="1"/>
</dbReference>
<comment type="cofactor">
    <cofactor evidence="1 7">
        <name>FAD</name>
        <dbReference type="ChEBI" id="CHEBI:57692"/>
    </cofactor>
</comment>
<dbReference type="GO" id="GO:0005615">
    <property type="term" value="C:extracellular space"/>
    <property type="evidence" value="ECO:0007669"/>
    <property type="project" value="TreeGrafter"/>
</dbReference>
<dbReference type="PANTHER" id="PTHR22897">
    <property type="entry name" value="QUIESCIN Q6-RELATED SULFHYDRYL OXIDASE"/>
    <property type="match status" value="1"/>
</dbReference>
<keyword evidence="2 7" id="KW-0285">Flavoprotein</keyword>
<evidence type="ECO:0000256" key="6">
    <source>
        <dbReference type="ARBA" id="ARBA00023157"/>
    </source>
</evidence>
<keyword evidence="7" id="KW-0812">Transmembrane</keyword>
<dbReference type="GO" id="GO:0006457">
    <property type="term" value="P:protein folding"/>
    <property type="evidence" value="ECO:0007669"/>
    <property type="project" value="TreeGrafter"/>
</dbReference>
<feature type="domain" description="ERV/ALR sulfhydryl oxidase" evidence="8">
    <location>
        <begin position="10"/>
        <end position="120"/>
    </location>
</feature>
<reference evidence="9 10" key="1">
    <citation type="journal article" date="2018" name="Sci. Rep.">
        <title>Genomic signatures of local adaptation to the degree of environmental predictability in rotifers.</title>
        <authorList>
            <person name="Franch-Gras L."/>
            <person name="Hahn C."/>
            <person name="Garcia-Roger E.M."/>
            <person name="Carmona M.J."/>
            <person name="Serra M."/>
            <person name="Gomez A."/>
        </authorList>
    </citation>
    <scope>NUCLEOTIDE SEQUENCE [LARGE SCALE GENOMIC DNA]</scope>
    <source>
        <strain evidence="9">HYR1</strain>
    </source>
</reference>
<dbReference type="GO" id="GO:0000139">
    <property type="term" value="C:Golgi membrane"/>
    <property type="evidence" value="ECO:0007669"/>
    <property type="project" value="TreeGrafter"/>
</dbReference>
<dbReference type="GO" id="GO:0003756">
    <property type="term" value="F:protein disulfide isomerase activity"/>
    <property type="evidence" value="ECO:0007669"/>
    <property type="project" value="TreeGrafter"/>
</dbReference>
<organism evidence="9 10">
    <name type="scientific">Brachionus plicatilis</name>
    <name type="common">Marine rotifer</name>
    <name type="synonym">Brachionus muelleri</name>
    <dbReference type="NCBI Taxonomy" id="10195"/>
    <lineage>
        <taxon>Eukaryota</taxon>
        <taxon>Metazoa</taxon>
        <taxon>Spiralia</taxon>
        <taxon>Gnathifera</taxon>
        <taxon>Rotifera</taxon>
        <taxon>Eurotatoria</taxon>
        <taxon>Monogononta</taxon>
        <taxon>Pseudotrocha</taxon>
        <taxon>Ploima</taxon>
        <taxon>Brachionidae</taxon>
        <taxon>Brachionus</taxon>
    </lineage>
</organism>
<dbReference type="Gene3D" id="1.20.120.310">
    <property type="entry name" value="ERV/ALR sulfhydryl oxidase domain"/>
    <property type="match status" value="1"/>
</dbReference>